<feature type="transmembrane region" description="Helical" evidence="6">
    <location>
        <begin position="49"/>
        <end position="68"/>
    </location>
</feature>
<evidence type="ECO:0000256" key="2">
    <source>
        <dbReference type="ARBA" id="ARBA00022475"/>
    </source>
</evidence>
<evidence type="ECO:0000313" key="7">
    <source>
        <dbReference type="EMBL" id="ADU91688.1"/>
    </source>
</evidence>
<sequence>MEAYKLTAEERLRLDTQASRGLIWVLISQLIFLLAVSALFALFGSWNHAYWSSLGGLAYLIPTAFVVLRMILRIYSGRMASFAGLFIAEGIKVIGALVILWLIVRHYGDSIMWLPLLVGFIATMKSYFLLILFNKF</sequence>
<feature type="transmembrane region" description="Helical" evidence="6">
    <location>
        <begin position="110"/>
        <end position="133"/>
    </location>
</feature>
<comment type="subcellular location">
    <subcellularLocation>
        <location evidence="1">Cell membrane</location>
        <topology evidence="1">Multi-pass membrane protein</topology>
    </subcellularLocation>
</comment>
<protein>
    <recommendedName>
        <fullName evidence="9">ATP synthase protein I</fullName>
    </recommendedName>
</protein>
<evidence type="ECO:0008006" key="9">
    <source>
        <dbReference type="Google" id="ProtNLM"/>
    </source>
</evidence>
<keyword evidence="2" id="KW-1003">Cell membrane</keyword>
<dbReference type="KEGG" id="teq:TEQUI_0750"/>
<evidence type="ECO:0000256" key="4">
    <source>
        <dbReference type="ARBA" id="ARBA00022989"/>
    </source>
</evidence>
<dbReference type="AlphaFoldDB" id="A0A654KGU3"/>
<proteinExistence type="predicted"/>
<dbReference type="Pfam" id="PF03899">
    <property type="entry name" value="ATP-synt_I"/>
    <property type="match status" value="1"/>
</dbReference>
<gene>
    <name evidence="7" type="ordered locus">TEQUI_0750</name>
</gene>
<accession>A0A654KGU3</accession>
<keyword evidence="5 6" id="KW-0472">Membrane</keyword>
<evidence type="ECO:0000256" key="1">
    <source>
        <dbReference type="ARBA" id="ARBA00004651"/>
    </source>
</evidence>
<evidence type="ECO:0000256" key="3">
    <source>
        <dbReference type="ARBA" id="ARBA00022692"/>
    </source>
</evidence>
<organism evidence="7 8">
    <name type="scientific">Taylorella equigenitalis (strain MCE9)</name>
    <dbReference type="NCBI Taxonomy" id="937774"/>
    <lineage>
        <taxon>Bacteria</taxon>
        <taxon>Pseudomonadati</taxon>
        <taxon>Pseudomonadota</taxon>
        <taxon>Betaproteobacteria</taxon>
        <taxon>Burkholderiales</taxon>
        <taxon>Alcaligenaceae</taxon>
        <taxon>Taylorella</taxon>
    </lineage>
</organism>
<keyword evidence="4 6" id="KW-1133">Transmembrane helix</keyword>
<dbReference type="GO" id="GO:0005886">
    <property type="term" value="C:plasma membrane"/>
    <property type="evidence" value="ECO:0007669"/>
    <property type="project" value="UniProtKB-SubCell"/>
</dbReference>
<evidence type="ECO:0000256" key="6">
    <source>
        <dbReference type="SAM" id="Phobius"/>
    </source>
</evidence>
<keyword evidence="3 6" id="KW-0812">Transmembrane</keyword>
<feature type="transmembrane region" description="Helical" evidence="6">
    <location>
        <begin position="80"/>
        <end position="104"/>
    </location>
</feature>
<evidence type="ECO:0000256" key="5">
    <source>
        <dbReference type="ARBA" id="ARBA00023136"/>
    </source>
</evidence>
<evidence type="ECO:0000313" key="8">
    <source>
        <dbReference type="Proteomes" id="UP000007472"/>
    </source>
</evidence>
<name>A0A654KGU3_TAYEM</name>
<dbReference type="InterPro" id="IPR005598">
    <property type="entry name" value="ATP_synth_I"/>
</dbReference>
<feature type="transmembrane region" description="Helical" evidence="6">
    <location>
        <begin position="21"/>
        <end position="43"/>
    </location>
</feature>
<dbReference type="Proteomes" id="UP000007472">
    <property type="component" value="Chromosome"/>
</dbReference>
<reference evidence="7 8" key="1">
    <citation type="journal article" date="2011" name="J. Bacteriol.">
        <title>Genome sequence of Taylorella equigenitalis MCE9, the causative agent of contagious equine metritis.</title>
        <authorList>
            <person name="Hebert L."/>
            <person name="Moumen B."/>
            <person name="Duquesne F."/>
            <person name="Breuil M.F."/>
            <person name="Laugier C."/>
            <person name="Batto J.M."/>
            <person name="Renault P."/>
            <person name="Petry S."/>
        </authorList>
    </citation>
    <scope>NUCLEOTIDE SEQUENCE [LARGE SCALE GENOMIC DNA]</scope>
    <source>
        <strain evidence="7 8">MCE9</strain>
    </source>
</reference>
<dbReference type="EMBL" id="CP002456">
    <property type="protein sequence ID" value="ADU91688.1"/>
    <property type="molecule type" value="Genomic_DNA"/>
</dbReference>